<evidence type="ECO:0000313" key="3">
    <source>
        <dbReference type="Proteomes" id="UP000051952"/>
    </source>
</evidence>
<dbReference type="Proteomes" id="UP000051952">
    <property type="component" value="Unassembled WGS sequence"/>
</dbReference>
<proteinExistence type="predicted"/>
<dbReference type="InterPro" id="IPR036872">
    <property type="entry name" value="CH_dom_sf"/>
</dbReference>
<dbReference type="EMBL" id="CYKH01000486">
    <property type="protein sequence ID" value="CUI14109.1"/>
    <property type="molecule type" value="Genomic_DNA"/>
</dbReference>
<dbReference type="AlphaFoldDB" id="A0A0S4KIH8"/>
<dbReference type="VEuPathDB" id="TriTrypDB:BSAL_69300"/>
<evidence type="ECO:0000259" key="1">
    <source>
        <dbReference type="PROSITE" id="PS50021"/>
    </source>
</evidence>
<name>A0A0S4KIH8_BODSA</name>
<dbReference type="Gene3D" id="1.10.418.10">
    <property type="entry name" value="Calponin-like domain"/>
    <property type="match status" value="1"/>
</dbReference>
<organism evidence="2 3">
    <name type="scientific">Bodo saltans</name>
    <name type="common">Flagellated protozoan</name>
    <dbReference type="NCBI Taxonomy" id="75058"/>
    <lineage>
        <taxon>Eukaryota</taxon>
        <taxon>Discoba</taxon>
        <taxon>Euglenozoa</taxon>
        <taxon>Kinetoplastea</taxon>
        <taxon>Metakinetoplastina</taxon>
        <taxon>Eubodonida</taxon>
        <taxon>Bodonidae</taxon>
        <taxon>Bodo</taxon>
    </lineage>
</organism>
<dbReference type="InterPro" id="IPR001715">
    <property type="entry name" value="CH_dom"/>
</dbReference>
<keyword evidence="3" id="KW-1185">Reference proteome</keyword>
<accession>A0A0S4KIH8</accession>
<gene>
    <name evidence="2" type="ORF">BSAL_69300</name>
</gene>
<protein>
    <recommendedName>
        <fullName evidence="1">Calponin-homology (CH) domain-containing protein</fullName>
    </recommendedName>
</protein>
<reference evidence="3" key="1">
    <citation type="submission" date="2015-09" db="EMBL/GenBank/DDBJ databases">
        <authorList>
            <consortium name="Pathogen Informatics"/>
        </authorList>
    </citation>
    <scope>NUCLEOTIDE SEQUENCE [LARGE SCALE GENOMIC DNA]</scope>
    <source>
        <strain evidence="3">Lake Konstanz</strain>
    </source>
</reference>
<feature type="domain" description="Calponin-homology (CH)" evidence="1">
    <location>
        <begin position="5"/>
        <end position="115"/>
    </location>
</feature>
<evidence type="ECO:0000313" key="2">
    <source>
        <dbReference type="EMBL" id="CUI14109.1"/>
    </source>
</evidence>
<sequence length="224" mass="24986">MSSSLATRSDILSWVNRVYEQQPSSCSSRLAFSTLQEVPGKAIAKLLNAIFGSQCPLHHIRFDDETPTAQLRNRRTVIELARKVGFDGRLDAVKWSDGNDFANELCFWKWLFSQQQSHGFDEISAGYDFALVPAAPRLQAPVNGVSMDRKRARDDAGRIILSAEELVRGHAPPPVCGACSVEQKERLHAAKQELLRLQRIQDNAIRACAERSVDLLRTSLAQLS</sequence>
<dbReference type="PROSITE" id="PS50021">
    <property type="entry name" value="CH"/>
    <property type="match status" value="1"/>
</dbReference>
<dbReference type="SUPFAM" id="SSF47576">
    <property type="entry name" value="Calponin-homology domain, CH-domain"/>
    <property type="match status" value="1"/>
</dbReference>